<dbReference type="EMBL" id="CP046622">
    <property type="protein sequence ID" value="QGW83694.1"/>
    <property type="molecule type" value="Genomic_DNA"/>
</dbReference>
<name>A0A6I6HM49_VARPD</name>
<dbReference type="Proteomes" id="UP000425817">
    <property type="component" value="Chromosome"/>
</dbReference>
<gene>
    <name evidence="3" type="ORF">GOQ09_19810</name>
</gene>
<sequence length="438" mass="48042">MPATTHHANGLAFPDALMRAVKQRFLNVDHDHHGRERLYFDNAGGSFRLKAAVERFAQVDAIPDNAERIHAAAVELQQIQARGTDDLRTIFNARGGSVYASLTASGAMFDMVRAVAENVPGTNMVTTVLEHPSSFDAMSLYAQRAGRELRVARSNPKTGGVDADEIVQLVDKETCLLNVIYASNISGAKLELEQIVRRAREIKPDLYIVVDAVQHAPHGLIDLQKTPVDGINMAPYKFFGCRGSGLSWVSDRAALLPHHKLAGKKPDFWDLGSSAPWQFAVVTEIVDYVCWLGGHFSDATERRALFEAGIAHIELHERALLAALLDGSGEATGLRHIEGVKVFLDHPDLTKRDLIIGIGFEHLDCTQAVVEYGRRGVTVYERVASSIYSKRMLDSFGLEGTVRVSPLHCNSLADMEKFLHVTQEIALSAKGRRTGTAG</sequence>
<evidence type="ECO:0000313" key="4">
    <source>
        <dbReference type="Proteomes" id="UP000425817"/>
    </source>
</evidence>
<dbReference type="PANTHER" id="PTHR43586:SF8">
    <property type="entry name" value="CYSTEINE DESULFURASE 1, CHLOROPLASTIC"/>
    <property type="match status" value="1"/>
</dbReference>
<dbReference type="AlphaFoldDB" id="A0A6I6HM49"/>
<evidence type="ECO:0000259" key="2">
    <source>
        <dbReference type="Pfam" id="PF00266"/>
    </source>
</evidence>
<evidence type="ECO:0000313" key="3">
    <source>
        <dbReference type="EMBL" id="QGW83694.1"/>
    </source>
</evidence>
<accession>A0A6I6HM49</accession>
<dbReference type="PANTHER" id="PTHR43586">
    <property type="entry name" value="CYSTEINE DESULFURASE"/>
    <property type="match status" value="1"/>
</dbReference>
<dbReference type="InterPro" id="IPR000192">
    <property type="entry name" value="Aminotrans_V_dom"/>
</dbReference>
<dbReference type="SUPFAM" id="SSF53383">
    <property type="entry name" value="PLP-dependent transferases"/>
    <property type="match status" value="1"/>
</dbReference>
<dbReference type="GO" id="GO:0008483">
    <property type="term" value="F:transaminase activity"/>
    <property type="evidence" value="ECO:0007669"/>
    <property type="project" value="UniProtKB-KW"/>
</dbReference>
<dbReference type="InterPro" id="IPR015421">
    <property type="entry name" value="PyrdxlP-dep_Trfase_major"/>
</dbReference>
<dbReference type="Gene3D" id="3.40.640.10">
    <property type="entry name" value="Type I PLP-dependent aspartate aminotransferase-like (Major domain)"/>
    <property type="match status" value="1"/>
</dbReference>
<dbReference type="RefSeq" id="WP_157615086.1">
    <property type="nucleotide sequence ID" value="NZ_CP046622.1"/>
</dbReference>
<dbReference type="OrthoDB" id="7801625at2"/>
<reference evidence="3 4" key="1">
    <citation type="submission" date="2019-12" db="EMBL/GenBank/DDBJ databases">
        <title>Hybrid Genome Assemblies of two High G+C Isolates from Undergraduate Microbiology Courses.</title>
        <authorList>
            <person name="Ne Ville C.J."/>
            <person name="Enright D."/>
            <person name="Hernandez I."/>
            <person name="Dodsworth J."/>
            <person name="Orwin P.M."/>
        </authorList>
    </citation>
    <scope>NUCLEOTIDE SEQUENCE [LARGE SCALE GENOMIC DNA]</scope>
    <source>
        <strain evidence="3 4">CSUSB</strain>
    </source>
</reference>
<dbReference type="Pfam" id="PF00266">
    <property type="entry name" value="Aminotran_5"/>
    <property type="match status" value="1"/>
</dbReference>
<keyword evidence="3" id="KW-0808">Transferase</keyword>
<keyword evidence="3" id="KW-0032">Aminotransferase</keyword>
<feature type="domain" description="Aminotransferase class V" evidence="2">
    <location>
        <begin position="39"/>
        <end position="417"/>
    </location>
</feature>
<organism evidence="3 4">
    <name type="scientific">Variovorax paradoxus</name>
    <dbReference type="NCBI Taxonomy" id="34073"/>
    <lineage>
        <taxon>Bacteria</taxon>
        <taxon>Pseudomonadati</taxon>
        <taxon>Pseudomonadota</taxon>
        <taxon>Betaproteobacteria</taxon>
        <taxon>Burkholderiales</taxon>
        <taxon>Comamonadaceae</taxon>
        <taxon>Variovorax</taxon>
    </lineage>
</organism>
<dbReference type="Gene3D" id="3.90.1150.10">
    <property type="entry name" value="Aspartate Aminotransferase, domain 1"/>
    <property type="match status" value="1"/>
</dbReference>
<protein>
    <submittedName>
        <fullName evidence="3">Aminotransferase class V-fold PLP-dependent enzyme</fullName>
    </submittedName>
</protein>
<dbReference type="InterPro" id="IPR015424">
    <property type="entry name" value="PyrdxlP-dep_Trfase"/>
</dbReference>
<evidence type="ECO:0000256" key="1">
    <source>
        <dbReference type="ARBA" id="ARBA00022898"/>
    </source>
</evidence>
<proteinExistence type="predicted"/>
<dbReference type="InterPro" id="IPR015422">
    <property type="entry name" value="PyrdxlP-dep_Trfase_small"/>
</dbReference>
<keyword evidence="1" id="KW-0663">Pyridoxal phosphate</keyword>